<reference evidence="1 2" key="1">
    <citation type="journal article" date="2024" name="Commun. Biol.">
        <title>Comparative genomic analysis of thermophilic fungi reveals convergent evolutionary adaptations and gene losses.</title>
        <authorList>
            <person name="Steindorff A.S."/>
            <person name="Aguilar-Pontes M.V."/>
            <person name="Robinson A.J."/>
            <person name="Andreopoulos B."/>
            <person name="LaButti K."/>
            <person name="Kuo A."/>
            <person name="Mondo S."/>
            <person name="Riley R."/>
            <person name="Otillar R."/>
            <person name="Haridas S."/>
            <person name="Lipzen A."/>
            <person name="Grimwood J."/>
            <person name="Schmutz J."/>
            <person name="Clum A."/>
            <person name="Reid I.D."/>
            <person name="Moisan M.C."/>
            <person name="Butler G."/>
            <person name="Nguyen T.T.M."/>
            <person name="Dewar K."/>
            <person name="Conant G."/>
            <person name="Drula E."/>
            <person name="Henrissat B."/>
            <person name="Hansel C."/>
            <person name="Singer S."/>
            <person name="Hutchinson M.I."/>
            <person name="de Vries R.P."/>
            <person name="Natvig D.O."/>
            <person name="Powell A.J."/>
            <person name="Tsang A."/>
            <person name="Grigoriev I.V."/>
        </authorList>
    </citation>
    <scope>NUCLEOTIDE SEQUENCE [LARGE SCALE GENOMIC DNA]</scope>
    <source>
        <strain evidence="1 2">ATCC 24622</strain>
    </source>
</reference>
<evidence type="ECO:0000313" key="2">
    <source>
        <dbReference type="Proteomes" id="UP001586593"/>
    </source>
</evidence>
<organism evidence="1 2">
    <name type="scientific">Phialemonium thermophilum</name>
    <dbReference type="NCBI Taxonomy" id="223376"/>
    <lineage>
        <taxon>Eukaryota</taxon>
        <taxon>Fungi</taxon>
        <taxon>Dikarya</taxon>
        <taxon>Ascomycota</taxon>
        <taxon>Pezizomycotina</taxon>
        <taxon>Sordariomycetes</taxon>
        <taxon>Sordariomycetidae</taxon>
        <taxon>Cephalothecales</taxon>
        <taxon>Cephalothecaceae</taxon>
        <taxon>Phialemonium</taxon>
    </lineage>
</organism>
<dbReference type="Proteomes" id="UP001586593">
    <property type="component" value="Unassembled WGS sequence"/>
</dbReference>
<name>A0ABR3V9R3_9PEZI</name>
<sequence length="93" mass="10523">MISSPTKQTEKKRTKKFYLFLAARWTDWKGGRRIRIRTKRRIRRECSLHTLCRVQWCSSAAAAASASSPSFSPTLPSPTTPESPEALLWTLAG</sequence>
<proteinExistence type="predicted"/>
<gene>
    <name evidence="1" type="ORF">VTK73DRAFT_4305</name>
</gene>
<evidence type="ECO:0000313" key="1">
    <source>
        <dbReference type="EMBL" id="KAL1838512.1"/>
    </source>
</evidence>
<dbReference type="EMBL" id="JAZHXJ010002465">
    <property type="protein sequence ID" value="KAL1838512.1"/>
    <property type="molecule type" value="Genomic_DNA"/>
</dbReference>
<comment type="caution">
    <text evidence="1">The sequence shown here is derived from an EMBL/GenBank/DDBJ whole genome shotgun (WGS) entry which is preliminary data.</text>
</comment>
<accession>A0ABR3V9R3</accession>
<keyword evidence="2" id="KW-1185">Reference proteome</keyword>
<protein>
    <submittedName>
        <fullName evidence="1">Uncharacterized protein</fullName>
    </submittedName>
</protein>